<dbReference type="PANTHER" id="PTHR22946">
    <property type="entry name" value="DIENELACTONE HYDROLASE DOMAIN-CONTAINING PROTEIN-RELATED"/>
    <property type="match status" value="1"/>
</dbReference>
<dbReference type="SUPFAM" id="SSF53474">
    <property type="entry name" value="alpha/beta-Hydrolases"/>
    <property type="match status" value="1"/>
</dbReference>
<evidence type="ECO:0000259" key="1">
    <source>
        <dbReference type="Pfam" id="PF01738"/>
    </source>
</evidence>
<reference evidence="2 3" key="1">
    <citation type="journal article" date="2021" name="Arch. Microbiol.">
        <title>Thalassobius aquimarinus sp. nov., isolated from the Sea of Japan seashore.</title>
        <authorList>
            <person name="Kurilenko V.V."/>
            <person name="Romanenko L.A."/>
            <person name="Chernysheva N.Y."/>
            <person name="Velansky P.V."/>
            <person name="Tekutyeva L.A."/>
            <person name="Isaeva M.P."/>
            <person name="Mikhailov V.V."/>
        </authorList>
    </citation>
    <scope>NUCLEOTIDE SEQUENCE [LARGE SCALE GENOMIC DNA]</scope>
    <source>
        <strain evidence="2 3">KMM 8518</strain>
    </source>
</reference>
<keyword evidence="3" id="KW-1185">Reference proteome</keyword>
<organism evidence="2 3">
    <name type="scientific">Thalassovita aquimarina</name>
    <dbReference type="NCBI Taxonomy" id="2785917"/>
    <lineage>
        <taxon>Bacteria</taxon>
        <taxon>Pseudomonadati</taxon>
        <taxon>Pseudomonadota</taxon>
        <taxon>Alphaproteobacteria</taxon>
        <taxon>Rhodobacterales</taxon>
        <taxon>Roseobacteraceae</taxon>
        <taxon>Thalassovita</taxon>
    </lineage>
</organism>
<dbReference type="InterPro" id="IPR029058">
    <property type="entry name" value="AB_hydrolase_fold"/>
</dbReference>
<dbReference type="Pfam" id="PF01738">
    <property type="entry name" value="DLH"/>
    <property type="match status" value="1"/>
</dbReference>
<dbReference type="GO" id="GO:0016787">
    <property type="term" value="F:hydrolase activity"/>
    <property type="evidence" value="ECO:0007669"/>
    <property type="project" value="UniProtKB-KW"/>
</dbReference>
<evidence type="ECO:0000313" key="2">
    <source>
        <dbReference type="EMBL" id="MBR9652125.1"/>
    </source>
</evidence>
<feature type="domain" description="Dienelactone hydrolase" evidence="1">
    <location>
        <begin position="24"/>
        <end position="231"/>
    </location>
</feature>
<gene>
    <name evidence="2" type="ORF">IT775_13455</name>
</gene>
<dbReference type="PANTHER" id="PTHR22946:SF0">
    <property type="entry name" value="DIENELACTONE HYDROLASE DOMAIN-CONTAINING PROTEIN"/>
    <property type="match status" value="1"/>
</dbReference>
<dbReference type="InterPro" id="IPR050261">
    <property type="entry name" value="FrsA_esterase"/>
</dbReference>
<evidence type="ECO:0000313" key="3">
    <source>
        <dbReference type="Proteomes" id="UP001195941"/>
    </source>
</evidence>
<protein>
    <submittedName>
        <fullName evidence="2">Dienelactone hydrolase family protein</fullName>
    </submittedName>
</protein>
<dbReference type="RefSeq" id="WP_212701646.1">
    <property type="nucleotide sequence ID" value="NZ_JADMKU010000012.1"/>
</dbReference>
<comment type="caution">
    <text evidence="2">The sequence shown here is derived from an EMBL/GenBank/DDBJ whole genome shotgun (WGS) entry which is preliminary data.</text>
</comment>
<dbReference type="Gene3D" id="3.40.50.1820">
    <property type="entry name" value="alpha/beta hydrolase"/>
    <property type="match status" value="1"/>
</dbReference>
<keyword evidence="2" id="KW-0378">Hydrolase</keyword>
<accession>A0ABS5HT51</accession>
<dbReference type="InterPro" id="IPR002925">
    <property type="entry name" value="Dienelactn_hydro"/>
</dbReference>
<dbReference type="EMBL" id="JADMKU010000012">
    <property type="protein sequence ID" value="MBR9652125.1"/>
    <property type="molecule type" value="Genomic_DNA"/>
</dbReference>
<name>A0ABS5HT51_9RHOB</name>
<dbReference type="Proteomes" id="UP001195941">
    <property type="component" value="Unassembled WGS sequence"/>
</dbReference>
<proteinExistence type="predicted"/>
<sequence>MHSTPHHYSNGETEFIGRLVWDPAHGDSQPGVLIAPAFGGLGPFEIARAEELAALGYAVLAVDYYGDGKRAGSTEEAFALMGQLNDDRPLLTRRMNCALDALGSLPMVNGRLGAMGYCFGGKCVLDLARSGAGLQAAVSIHGVYDPPAEIHDIKPSVLILHGWDDPLAKPDDLLALTGELTHHCQDWQVLAFGHTGHAFTNPAAQAPEQGMFYSPRAADRSWESLTRFLSERLKG</sequence>